<keyword evidence="1" id="KW-1133">Transmembrane helix</keyword>
<protein>
    <submittedName>
        <fullName evidence="2">Uncharacterized protein</fullName>
    </submittedName>
</protein>
<dbReference type="EMBL" id="GL877557">
    <property type="protein sequence ID" value="ELA45823.1"/>
    <property type="molecule type" value="Genomic_DNA"/>
</dbReference>
<proteinExistence type="predicted"/>
<accession>L2GRA7</accession>
<dbReference type="HOGENOM" id="CLU_2225195_0_0_1"/>
<gene>
    <name evidence="2" type="ORF">VCUG_02691</name>
</gene>
<sequence length="106" mass="11939">MDQKRVVTAGALGRTGMKFTIANTDHVRDLYISIRYASGTDELCIIQTIHCKKKLPLPVNVKASLKVETMNCRLLMLLVVTISFFKIYVYSQQQSLFCSCVAPYST</sequence>
<evidence type="ECO:0000256" key="1">
    <source>
        <dbReference type="SAM" id="Phobius"/>
    </source>
</evidence>
<dbReference type="Proteomes" id="UP000011081">
    <property type="component" value="Unassembled WGS sequence"/>
</dbReference>
<feature type="transmembrane region" description="Helical" evidence="1">
    <location>
        <begin position="74"/>
        <end position="91"/>
    </location>
</feature>
<dbReference type="GeneID" id="19880549"/>
<dbReference type="AlphaFoldDB" id="L2GRA7"/>
<name>L2GRA7_VAVCU</name>
<dbReference type="VEuPathDB" id="MicrosporidiaDB:VCUG_02691"/>
<organism evidence="2 3">
    <name type="scientific">Vavraia culicis (isolate floridensis)</name>
    <name type="common">Microsporidian parasite</name>
    <dbReference type="NCBI Taxonomy" id="948595"/>
    <lineage>
        <taxon>Eukaryota</taxon>
        <taxon>Fungi</taxon>
        <taxon>Fungi incertae sedis</taxon>
        <taxon>Microsporidia</taxon>
        <taxon>Pleistophoridae</taxon>
        <taxon>Vavraia</taxon>
    </lineage>
</organism>
<keyword evidence="1" id="KW-0812">Transmembrane</keyword>
<dbReference type="RefSeq" id="XP_008075701.1">
    <property type="nucleotide sequence ID" value="XM_008077510.1"/>
</dbReference>
<evidence type="ECO:0000313" key="3">
    <source>
        <dbReference type="Proteomes" id="UP000011081"/>
    </source>
</evidence>
<reference evidence="3" key="1">
    <citation type="submission" date="2011-03" db="EMBL/GenBank/DDBJ databases">
        <title>The genome sequence of Vavraia culicis strain floridensis.</title>
        <authorList>
            <consortium name="The Broad Institute Genome Sequencing Platform"/>
            <person name="Cuomo C."/>
            <person name="Becnel J."/>
            <person name="Sanscrainte N."/>
            <person name="Young S.K."/>
            <person name="Zeng Q."/>
            <person name="Gargeya S."/>
            <person name="Fitzgerald M."/>
            <person name="Haas B."/>
            <person name="Abouelleil A."/>
            <person name="Alvarado L."/>
            <person name="Arachchi H.M."/>
            <person name="Berlin A."/>
            <person name="Chapman S.B."/>
            <person name="Gearin G."/>
            <person name="Goldberg J."/>
            <person name="Griggs A."/>
            <person name="Gujja S."/>
            <person name="Hansen M."/>
            <person name="Heiman D."/>
            <person name="Howarth C."/>
            <person name="Larimer J."/>
            <person name="Lui A."/>
            <person name="MacDonald P.J.P."/>
            <person name="McCowen C."/>
            <person name="Montmayeur A."/>
            <person name="Murphy C."/>
            <person name="Neiman D."/>
            <person name="Pearson M."/>
            <person name="Priest M."/>
            <person name="Roberts A."/>
            <person name="Saif S."/>
            <person name="Shea T."/>
            <person name="Sisk P."/>
            <person name="Stolte C."/>
            <person name="Sykes S."/>
            <person name="Wortman J."/>
            <person name="Nusbaum C."/>
            <person name="Birren B."/>
        </authorList>
    </citation>
    <scope>NUCLEOTIDE SEQUENCE [LARGE SCALE GENOMIC DNA]</scope>
    <source>
        <strain evidence="3">floridensis</strain>
    </source>
</reference>
<keyword evidence="3" id="KW-1185">Reference proteome</keyword>
<evidence type="ECO:0000313" key="2">
    <source>
        <dbReference type="EMBL" id="ELA45823.1"/>
    </source>
</evidence>
<dbReference type="InParanoid" id="L2GRA7"/>
<keyword evidence="1" id="KW-0472">Membrane</keyword>